<proteinExistence type="predicted"/>
<dbReference type="InterPro" id="IPR034660">
    <property type="entry name" value="DinB/YfiT-like"/>
</dbReference>
<keyword evidence="4" id="KW-1185">Reference proteome</keyword>
<evidence type="ECO:0000313" key="4">
    <source>
        <dbReference type="Proteomes" id="UP000523007"/>
    </source>
</evidence>
<dbReference type="InterPro" id="IPR036527">
    <property type="entry name" value="SCP2_sterol-bd_dom_sf"/>
</dbReference>
<name>A0A7W7W5W2_9ACTN</name>
<dbReference type="GO" id="GO:0046872">
    <property type="term" value="F:metal ion binding"/>
    <property type="evidence" value="ECO:0007669"/>
    <property type="project" value="InterPro"/>
</dbReference>
<feature type="region of interest" description="Disordered" evidence="1">
    <location>
        <begin position="223"/>
        <end position="244"/>
    </location>
</feature>
<dbReference type="SUPFAM" id="SSF109854">
    <property type="entry name" value="DinB/YfiT-like putative metalloenzymes"/>
    <property type="match status" value="1"/>
</dbReference>
<dbReference type="EC" id="5.2.1.4" evidence="3"/>
<evidence type="ECO:0000259" key="2">
    <source>
        <dbReference type="Pfam" id="PF11716"/>
    </source>
</evidence>
<evidence type="ECO:0000256" key="1">
    <source>
        <dbReference type="SAM" id="MobiDB-lite"/>
    </source>
</evidence>
<gene>
    <name evidence="3" type="ORF">F4561_006085</name>
</gene>
<dbReference type="SUPFAM" id="SSF55718">
    <property type="entry name" value="SCP-like"/>
    <property type="match status" value="1"/>
</dbReference>
<dbReference type="Proteomes" id="UP000523007">
    <property type="component" value="Unassembled WGS sequence"/>
</dbReference>
<dbReference type="GO" id="GO:0050077">
    <property type="term" value="F:maleylpyruvate isomerase activity"/>
    <property type="evidence" value="ECO:0007669"/>
    <property type="project" value="UniProtKB-EC"/>
</dbReference>
<reference evidence="3 4" key="1">
    <citation type="submission" date="2020-08" db="EMBL/GenBank/DDBJ databases">
        <title>Sequencing the genomes of 1000 actinobacteria strains.</title>
        <authorList>
            <person name="Klenk H.-P."/>
        </authorList>
    </citation>
    <scope>NUCLEOTIDE SEQUENCE [LARGE SCALE GENOMIC DNA]</scope>
    <source>
        <strain evidence="3 4">DSM 102030</strain>
    </source>
</reference>
<evidence type="ECO:0000313" key="3">
    <source>
        <dbReference type="EMBL" id="MBB4935191.1"/>
    </source>
</evidence>
<feature type="domain" description="Mycothiol-dependent maleylpyruvate isomerase metal-binding" evidence="2">
    <location>
        <begin position="16"/>
        <end position="150"/>
    </location>
</feature>
<dbReference type="Pfam" id="PF11716">
    <property type="entry name" value="MDMPI_N"/>
    <property type="match status" value="1"/>
</dbReference>
<keyword evidence="3" id="KW-0413">Isomerase</keyword>
<organism evidence="3 4">
    <name type="scientific">Lipingzhangella halophila</name>
    <dbReference type="NCBI Taxonomy" id="1783352"/>
    <lineage>
        <taxon>Bacteria</taxon>
        <taxon>Bacillati</taxon>
        <taxon>Actinomycetota</taxon>
        <taxon>Actinomycetes</taxon>
        <taxon>Streptosporangiales</taxon>
        <taxon>Nocardiopsidaceae</taxon>
        <taxon>Lipingzhangella</taxon>
    </lineage>
</organism>
<dbReference type="RefSeq" id="WP_184584952.1">
    <property type="nucleotide sequence ID" value="NZ_JACHJT010000002.1"/>
</dbReference>
<dbReference type="Gene3D" id="1.20.120.450">
    <property type="entry name" value="dinb family like domain"/>
    <property type="match status" value="1"/>
</dbReference>
<dbReference type="InterPro" id="IPR024344">
    <property type="entry name" value="MDMPI_metal-binding"/>
</dbReference>
<dbReference type="EMBL" id="JACHJT010000002">
    <property type="protein sequence ID" value="MBB4935191.1"/>
    <property type="molecule type" value="Genomic_DNA"/>
</dbReference>
<comment type="caution">
    <text evidence="3">The sequence shown here is derived from an EMBL/GenBank/DDBJ whole genome shotgun (WGS) entry which is preliminary data.</text>
</comment>
<keyword evidence="3" id="KW-0670">Pyruvate</keyword>
<protein>
    <submittedName>
        <fullName evidence="3">Maleylpyruvate isomerase</fullName>
        <ecNumber evidence="3">5.2.1.4</ecNumber>
    </submittedName>
</protein>
<sequence length="244" mass="26424">MAEDPATRTRLAWLDRGTEVFNTALADLSDHDLDGPSLLPNWSRRHVVAHVGYNARALDRLVHWARTGVETPMYPDAETRSAEIEQGAALPAEELRALAVESAEQLRADLASLPDDRWQSRVVTAQGRTVPATEIPWMRCREVWIHTVDLGGAGFADLPADLLDAIAYDVLDLWERRSHGAGIALDALDRSPGWPGRDAPGAGRHPVTCHGTAAALTAWLTGRAPPPAGVDPGDAVPPDLPNWL</sequence>
<dbReference type="Gene3D" id="3.30.1050.20">
    <property type="match status" value="1"/>
</dbReference>
<dbReference type="AlphaFoldDB" id="A0A7W7W5W2"/>
<accession>A0A7W7W5W2</accession>
<dbReference type="InterPro" id="IPR017517">
    <property type="entry name" value="Maleyloyr_isom"/>
</dbReference>
<dbReference type="NCBIfam" id="TIGR03083">
    <property type="entry name" value="maleylpyruvate isomerase family mycothiol-dependent enzyme"/>
    <property type="match status" value="1"/>
</dbReference>